<protein>
    <recommendedName>
        <fullName evidence="4">DUF885 domain-containing protein</fullName>
    </recommendedName>
</protein>
<feature type="chain" id="PRO_5012030155" description="DUF885 domain-containing protein" evidence="1">
    <location>
        <begin position="26"/>
        <end position="569"/>
    </location>
</feature>
<accession>A0A1U9KUI7</accession>
<keyword evidence="3" id="KW-1185">Reference proteome</keyword>
<dbReference type="KEGG" id="nch:A0U93_09005"/>
<evidence type="ECO:0008006" key="4">
    <source>
        <dbReference type="Google" id="ProtNLM"/>
    </source>
</evidence>
<organism evidence="2 3">
    <name type="scientific">Neoasaia chiangmaiensis</name>
    <dbReference type="NCBI Taxonomy" id="320497"/>
    <lineage>
        <taxon>Bacteria</taxon>
        <taxon>Pseudomonadati</taxon>
        <taxon>Pseudomonadota</taxon>
        <taxon>Alphaproteobacteria</taxon>
        <taxon>Acetobacterales</taxon>
        <taxon>Acetobacteraceae</taxon>
        <taxon>Neoasaia</taxon>
    </lineage>
</organism>
<sequence length="569" mass="63233">MRNRLRRLLCATLPLPALIATAAQAAPSLRAIEKAHYEAEWSAKPSDATSAGIHRYDTRLDDVSLPFIARQAARLHRERAALTALDVSTLPQREQDDRDILVAVIDRELIDAERIQPFRRMPDSYVSLATESLYGLIDRDFAPLPVRMRAVIARERQIPALLALAEKQLADVPPVFLEIAREDLAGSFDFVGKNVPAAFASVSDTTLQTQLKATTQTTLAALARYRDFLNGLKATGQFALGADTMRAMLATDLVDLPLDRIVDAGKAQLRKDQADFIAAERMVDPAHPDQALATVREDHPTAENLNRTVLDQLKQAQDFVVSRNLLHLPSMSLPEVLDTPGFERSLITAATEWPGPFETHATTSFYYVTPIDPHLGARQAQEALEDFNRPALLNITVHEAMPGHFVQGLYLRANPQWSLVRRASASYATTEGWAHYTEQMMIEQGFDQANPKLHLMQLQDALLRDCRFLAAFGMHAQGMSLADATTMMQHECHQSSVAAYKEARRGTADPQYYAYTLGKLMILHLRDDMRAHQGSTFSLAAFHDGLLGAGLVPMKIIRREMTGEDAPLL</sequence>
<dbReference type="STRING" id="320497.A0U93_09005"/>
<dbReference type="Proteomes" id="UP000188604">
    <property type="component" value="Chromosome"/>
</dbReference>
<dbReference type="PANTHER" id="PTHR33361:SF15">
    <property type="entry name" value="DUF885 FAMILY LIPOPROTEIN"/>
    <property type="match status" value="1"/>
</dbReference>
<name>A0A1U9KUI7_9PROT</name>
<reference evidence="2 3" key="1">
    <citation type="submission" date="2016-03" db="EMBL/GenBank/DDBJ databases">
        <title>Acetic acid bacteria sequencing.</title>
        <authorList>
            <person name="Brandt J."/>
            <person name="Jakob F."/>
            <person name="Vogel R.F."/>
        </authorList>
    </citation>
    <scope>NUCLEOTIDE SEQUENCE [LARGE SCALE GENOMIC DNA]</scope>
    <source>
        <strain evidence="2 3">NBRC 101099</strain>
    </source>
</reference>
<evidence type="ECO:0000256" key="1">
    <source>
        <dbReference type="SAM" id="SignalP"/>
    </source>
</evidence>
<dbReference type="InterPro" id="IPR010281">
    <property type="entry name" value="DUF885"/>
</dbReference>
<gene>
    <name evidence="2" type="ORF">A0U93_09005</name>
</gene>
<dbReference type="PANTHER" id="PTHR33361">
    <property type="entry name" value="GLR0591 PROTEIN"/>
    <property type="match status" value="1"/>
</dbReference>
<dbReference type="Pfam" id="PF05960">
    <property type="entry name" value="DUF885"/>
    <property type="match status" value="1"/>
</dbReference>
<feature type="signal peptide" evidence="1">
    <location>
        <begin position="1"/>
        <end position="25"/>
    </location>
</feature>
<evidence type="ECO:0000313" key="3">
    <source>
        <dbReference type="Proteomes" id="UP000188604"/>
    </source>
</evidence>
<proteinExistence type="predicted"/>
<evidence type="ECO:0000313" key="2">
    <source>
        <dbReference type="EMBL" id="AQS89412.1"/>
    </source>
</evidence>
<dbReference type="AlphaFoldDB" id="A0A1U9KUI7"/>
<dbReference type="EMBL" id="CP014691">
    <property type="protein sequence ID" value="AQS89412.1"/>
    <property type="molecule type" value="Genomic_DNA"/>
</dbReference>
<keyword evidence="1" id="KW-0732">Signal</keyword>